<feature type="transmembrane region" description="Helical" evidence="8">
    <location>
        <begin position="248"/>
        <end position="265"/>
    </location>
</feature>
<dbReference type="InterPro" id="IPR052175">
    <property type="entry name" value="ComplexI-like_HydComp"/>
</dbReference>
<sequence>MNPLSLALYALSGWMVLGLISYIAVRRFRKPLPFLFSLSMIPGMAVVFSGVWALSGSTVYARFLPFGLPGLPLQLAQDPLSSFFLVVLGFVSVPVLLFSTGFFRGISPQKAGWLLLWIPVFLGSMAGVLLAADVFTFLLFWEGMALASFFLVVTDMEENWVRNAGFLYLLMAHIGTGLILISFILLSTGSSGTGLSSLSFEEIAHSVLPRWVPWAVFLLALAGFGAKAGVVPLHIWLPEAHPAAPAPVSALMSGLMLKVAIYGLMRVDLGLLGVRHIVPAMGVIVLVIGSLSALFGVLHALMQHEPKRLLAYHSIENIGIILIGFGLFLLFWATGHFVPATVAFAASLFHILNHALFKSLLFLGAGSVIQKTGSHDLNDLGGLMKNMPITSTFFLIGALSISGLPPLNGFISEWLTFQSALWSTTLQQSILQSVVVLSAALLALSGALTAMCFVKVVGVGFLGNARSLQASLAQEAGIPEQSGMGFLSLACIAAGLLPFLVFRLIGPVIFSLTGDALPMPVQKNPWLWFSPIARQQAQYSPLLIVFFLMLVLGTLFLATRWAYSRTRVVPAWNCGYPVRRPRMQETADAFGQPVRRFFPPFFRMERTLPAPGDTRPEYHLKVSDPFWSNLYDPLVRAVIFISDKAERIRNRRISQYLLYSFVTLSLLLLYFEARS</sequence>
<keyword evidence="5" id="KW-0560">Oxidoreductase</keyword>
<reference evidence="10" key="1">
    <citation type="journal article" date="2020" name="mSystems">
        <title>Genome- and Community-Level Interaction Insights into Carbon Utilization and Element Cycling Functions of Hydrothermarchaeota in Hydrothermal Sediment.</title>
        <authorList>
            <person name="Zhou Z."/>
            <person name="Liu Y."/>
            <person name="Xu W."/>
            <person name="Pan J."/>
            <person name="Luo Z.H."/>
            <person name="Li M."/>
        </authorList>
    </citation>
    <scope>NUCLEOTIDE SEQUENCE [LARGE SCALE GENOMIC DNA]</scope>
    <source>
        <strain evidence="10">SpSt-902</strain>
    </source>
</reference>
<feature type="transmembrane region" description="Helical" evidence="8">
    <location>
        <begin position="6"/>
        <end position="25"/>
    </location>
</feature>
<evidence type="ECO:0000256" key="3">
    <source>
        <dbReference type="ARBA" id="ARBA00022692"/>
    </source>
</evidence>
<feature type="transmembrane region" description="Helical" evidence="8">
    <location>
        <begin position="166"/>
        <end position="191"/>
    </location>
</feature>
<organism evidence="10">
    <name type="scientific">Leptospirillum ferriphilum</name>
    <dbReference type="NCBI Taxonomy" id="178606"/>
    <lineage>
        <taxon>Bacteria</taxon>
        <taxon>Pseudomonadati</taxon>
        <taxon>Nitrospirota</taxon>
        <taxon>Nitrospiria</taxon>
        <taxon>Nitrospirales</taxon>
        <taxon>Nitrospiraceae</taxon>
        <taxon>Leptospirillum</taxon>
    </lineage>
</organism>
<gene>
    <name evidence="10" type="primary">hyfB</name>
    <name evidence="10" type="ORF">ENX03_03305</name>
</gene>
<accession>A0A7C3QVY2</accession>
<feature type="transmembrane region" description="Helical" evidence="8">
    <location>
        <begin position="310"/>
        <end position="332"/>
    </location>
</feature>
<feature type="transmembrane region" description="Helical" evidence="8">
    <location>
        <begin position="430"/>
        <end position="463"/>
    </location>
</feature>
<feature type="transmembrane region" description="Helical" evidence="8">
    <location>
        <begin position="111"/>
        <end position="132"/>
    </location>
</feature>
<keyword evidence="3 7" id="KW-0812">Transmembrane</keyword>
<feature type="transmembrane region" description="Helical" evidence="8">
    <location>
        <begin position="539"/>
        <end position="558"/>
    </location>
</feature>
<dbReference type="PRINTS" id="PR01434">
    <property type="entry name" value="NADHDHGNASE5"/>
</dbReference>
<feature type="transmembrane region" description="Helical" evidence="8">
    <location>
        <begin position="138"/>
        <end position="154"/>
    </location>
</feature>
<dbReference type="PANTHER" id="PTHR42682">
    <property type="entry name" value="HYDROGENASE-4 COMPONENT F"/>
    <property type="match status" value="1"/>
</dbReference>
<feature type="domain" description="NADH:quinone oxidoreductase/Mrp antiporter transmembrane" evidence="9">
    <location>
        <begin position="131"/>
        <end position="431"/>
    </location>
</feature>
<evidence type="ECO:0000256" key="5">
    <source>
        <dbReference type="ARBA" id="ARBA00023002"/>
    </source>
</evidence>
<dbReference type="Pfam" id="PF00361">
    <property type="entry name" value="Proton_antipo_M"/>
    <property type="match status" value="1"/>
</dbReference>
<feature type="transmembrane region" description="Helical" evidence="8">
    <location>
        <begin position="32"/>
        <end position="60"/>
    </location>
</feature>
<dbReference type="PRINTS" id="PR01435">
    <property type="entry name" value="NPOXDRDTASE5"/>
</dbReference>
<feature type="transmembrane region" description="Helical" evidence="8">
    <location>
        <begin position="389"/>
        <end position="410"/>
    </location>
</feature>
<evidence type="ECO:0000256" key="4">
    <source>
        <dbReference type="ARBA" id="ARBA00022989"/>
    </source>
</evidence>
<comment type="caution">
    <text evidence="10">The sequence shown here is derived from an EMBL/GenBank/DDBJ whole genome shotgun (WGS) entry which is preliminary data.</text>
</comment>
<dbReference type="PANTHER" id="PTHR42682:SF3">
    <property type="entry name" value="FORMATE HYDROGENLYASE SUBUNIT 3-RELATED"/>
    <property type="match status" value="1"/>
</dbReference>
<evidence type="ECO:0000256" key="8">
    <source>
        <dbReference type="SAM" id="Phobius"/>
    </source>
</evidence>
<feature type="transmembrane region" description="Helical" evidence="8">
    <location>
        <begin position="80"/>
        <end position="99"/>
    </location>
</feature>
<dbReference type="AlphaFoldDB" id="A0A7C3QVY2"/>
<dbReference type="GO" id="GO:0005886">
    <property type="term" value="C:plasma membrane"/>
    <property type="evidence" value="ECO:0007669"/>
    <property type="project" value="UniProtKB-SubCell"/>
</dbReference>
<feature type="transmembrane region" description="Helical" evidence="8">
    <location>
        <begin position="344"/>
        <end position="369"/>
    </location>
</feature>
<protein>
    <submittedName>
        <fullName evidence="10">Hydrogenase 4 subunit B</fullName>
    </submittedName>
</protein>
<dbReference type="NCBIfam" id="NF005086">
    <property type="entry name" value="PRK06521.1"/>
    <property type="match status" value="1"/>
</dbReference>
<dbReference type="InterPro" id="IPR001750">
    <property type="entry name" value="ND/Mrp_TM"/>
</dbReference>
<keyword evidence="4 8" id="KW-1133">Transmembrane helix</keyword>
<evidence type="ECO:0000256" key="2">
    <source>
        <dbReference type="ARBA" id="ARBA00022475"/>
    </source>
</evidence>
<feature type="transmembrane region" description="Helical" evidence="8">
    <location>
        <begin position="484"/>
        <end position="510"/>
    </location>
</feature>
<keyword evidence="6 8" id="KW-0472">Membrane</keyword>
<feature type="transmembrane region" description="Helical" evidence="8">
    <location>
        <begin position="656"/>
        <end position="673"/>
    </location>
</feature>
<evidence type="ECO:0000256" key="7">
    <source>
        <dbReference type="RuleBase" id="RU000320"/>
    </source>
</evidence>
<keyword evidence="2" id="KW-1003">Cell membrane</keyword>
<name>A0A7C3QVY2_9BACT</name>
<proteinExistence type="predicted"/>
<evidence type="ECO:0000313" key="10">
    <source>
        <dbReference type="EMBL" id="HFT92968.1"/>
    </source>
</evidence>
<evidence type="ECO:0000256" key="6">
    <source>
        <dbReference type="ARBA" id="ARBA00023136"/>
    </source>
</evidence>
<evidence type="ECO:0000256" key="1">
    <source>
        <dbReference type="ARBA" id="ARBA00004651"/>
    </source>
</evidence>
<dbReference type="EMBL" id="DTMM01000069">
    <property type="protein sequence ID" value="HFT92968.1"/>
    <property type="molecule type" value="Genomic_DNA"/>
</dbReference>
<feature type="transmembrane region" description="Helical" evidence="8">
    <location>
        <begin position="211"/>
        <end position="236"/>
    </location>
</feature>
<evidence type="ECO:0000259" key="9">
    <source>
        <dbReference type="Pfam" id="PF00361"/>
    </source>
</evidence>
<dbReference type="GO" id="GO:0016491">
    <property type="term" value="F:oxidoreductase activity"/>
    <property type="evidence" value="ECO:0007669"/>
    <property type="project" value="UniProtKB-KW"/>
</dbReference>
<feature type="transmembrane region" description="Helical" evidence="8">
    <location>
        <begin position="277"/>
        <end position="298"/>
    </location>
</feature>
<comment type="subcellular location">
    <subcellularLocation>
        <location evidence="1">Cell membrane</location>
        <topology evidence="1">Multi-pass membrane protein</topology>
    </subcellularLocation>
    <subcellularLocation>
        <location evidence="7">Membrane</location>
        <topology evidence="7">Multi-pass membrane protein</topology>
    </subcellularLocation>
</comment>